<organism evidence="1 2">
    <name type="scientific">Flavobacterium chungnamense</name>
    <dbReference type="NCBI Taxonomy" id="706182"/>
    <lineage>
        <taxon>Bacteria</taxon>
        <taxon>Pseudomonadati</taxon>
        <taxon>Bacteroidota</taxon>
        <taxon>Flavobacteriia</taxon>
        <taxon>Flavobacteriales</taxon>
        <taxon>Flavobacteriaceae</taxon>
        <taxon>Flavobacterium</taxon>
    </lineage>
</organism>
<reference evidence="2" key="1">
    <citation type="journal article" date="2019" name="Int. J. Syst. Evol. Microbiol.">
        <title>The Global Catalogue of Microorganisms (GCM) 10K type strain sequencing project: providing services to taxonomists for standard genome sequencing and annotation.</title>
        <authorList>
            <consortium name="The Broad Institute Genomics Platform"/>
            <consortium name="The Broad Institute Genome Sequencing Center for Infectious Disease"/>
            <person name="Wu L."/>
            <person name="Ma J."/>
        </authorList>
    </citation>
    <scope>NUCLEOTIDE SEQUENCE [LARGE SCALE GENOMIC DNA]</scope>
    <source>
        <strain evidence="2">JCM 17068</strain>
    </source>
</reference>
<proteinExistence type="predicted"/>
<dbReference type="Proteomes" id="UP001500426">
    <property type="component" value="Unassembled WGS sequence"/>
</dbReference>
<dbReference type="EMBL" id="BAABCS010000003">
    <property type="protein sequence ID" value="GAA4041311.1"/>
    <property type="molecule type" value="Genomic_DNA"/>
</dbReference>
<name>A0ABP7UEI3_9FLAO</name>
<evidence type="ECO:0000313" key="1">
    <source>
        <dbReference type="EMBL" id="GAA4041311.1"/>
    </source>
</evidence>
<accession>A0ABP7UEI3</accession>
<protein>
    <submittedName>
        <fullName evidence="1">Uncharacterized protein</fullName>
    </submittedName>
</protein>
<gene>
    <name evidence="1" type="ORF">GCM10022388_02440</name>
</gene>
<keyword evidence="2" id="KW-1185">Reference proteome</keyword>
<dbReference type="RefSeq" id="WP_345089466.1">
    <property type="nucleotide sequence ID" value="NZ_BAABCS010000003.1"/>
</dbReference>
<evidence type="ECO:0000313" key="2">
    <source>
        <dbReference type="Proteomes" id="UP001500426"/>
    </source>
</evidence>
<sequence>MNKIVILFLVLLCFSCKKEKFTTESLFLENLKESSNFYEDEIKVISTSIKIRYEEYSVKSTKFDTLNSITKRLDVFLNDIKTKDKQEKIIFQEKFIKDINKLNSEYKLNSFIVEKLKVLDNETLYYYLKSELCKNQFENYNIHYKKLPVYCGYKKLSTKQDELIKIIEASDIK</sequence>
<comment type="caution">
    <text evidence="1">The sequence shown here is derived from an EMBL/GenBank/DDBJ whole genome shotgun (WGS) entry which is preliminary data.</text>
</comment>